<organism evidence="4 5">
    <name type="scientific">Artemisia annua</name>
    <name type="common">Sweet wormwood</name>
    <dbReference type="NCBI Taxonomy" id="35608"/>
    <lineage>
        <taxon>Eukaryota</taxon>
        <taxon>Viridiplantae</taxon>
        <taxon>Streptophyta</taxon>
        <taxon>Embryophyta</taxon>
        <taxon>Tracheophyta</taxon>
        <taxon>Spermatophyta</taxon>
        <taxon>Magnoliopsida</taxon>
        <taxon>eudicotyledons</taxon>
        <taxon>Gunneridae</taxon>
        <taxon>Pentapetalae</taxon>
        <taxon>asterids</taxon>
        <taxon>campanulids</taxon>
        <taxon>Asterales</taxon>
        <taxon>Asteraceae</taxon>
        <taxon>Asteroideae</taxon>
        <taxon>Anthemideae</taxon>
        <taxon>Artemisiinae</taxon>
        <taxon>Artemisia</taxon>
    </lineage>
</organism>
<dbReference type="Pfam" id="PF13561">
    <property type="entry name" value="adh_short_C2"/>
    <property type="match status" value="2"/>
</dbReference>
<dbReference type="InterPro" id="IPR002347">
    <property type="entry name" value="SDR_fam"/>
</dbReference>
<keyword evidence="2" id="KW-0560">Oxidoreductase</keyword>
<name>A0A2U1Q2Z3_ARTAN</name>
<feature type="region of interest" description="Disordered" evidence="3">
    <location>
        <begin position="161"/>
        <end position="228"/>
    </location>
</feature>
<comment type="caution">
    <text evidence="4">The sequence shown here is derived from an EMBL/GenBank/DDBJ whole genome shotgun (WGS) entry which is preliminary data.</text>
</comment>
<evidence type="ECO:0000256" key="2">
    <source>
        <dbReference type="ARBA" id="ARBA00023002"/>
    </source>
</evidence>
<evidence type="ECO:0000256" key="3">
    <source>
        <dbReference type="SAM" id="MobiDB-lite"/>
    </source>
</evidence>
<dbReference type="PRINTS" id="PR00080">
    <property type="entry name" value="SDRFAMILY"/>
</dbReference>
<evidence type="ECO:0000313" key="4">
    <source>
        <dbReference type="EMBL" id="PWA92345.1"/>
    </source>
</evidence>
<dbReference type="FunFam" id="3.40.50.720:FF:000084">
    <property type="entry name" value="Short-chain dehydrogenase reductase"/>
    <property type="match status" value="2"/>
</dbReference>
<dbReference type="PRINTS" id="PR00081">
    <property type="entry name" value="GDHRDH"/>
</dbReference>
<proteinExistence type="inferred from homology"/>
<dbReference type="InterPro" id="IPR036291">
    <property type="entry name" value="NAD(P)-bd_dom_sf"/>
</dbReference>
<comment type="similarity">
    <text evidence="1">Belongs to the short-chain dehydrogenases/reductases (SDR) family.</text>
</comment>
<reference evidence="4 5" key="1">
    <citation type="journal article" date="2018" name="Mol. Plant">
        <title>The genome of Artemisia annua provides insight into the evolution of Asteraceae family and artemisinin biosynthesis.</title>
        <authorList>
            <person name="Shen Q."/>
            <person name="Zhang L."/>
            <person name="Liao Z."/>
            <person name="Wang S."/>
            <person name="Yan T."/>
            <person name="Shi P."/>
            <person name="Liu M."/>
            <person name="Fu X."/>
            <person name="Pan Q."/>
            <person name="Wang Y."/>
            <person name="Lv Z."/>
            <person name="Lu X."/>
            <person name="Zhang F."/>
            <person name="Jiang W."/>
            <person name="Ma Y."/>
            <person name="Chen M."/>
            <person name="Hao X."/>
            <person name="Li L."/>
            <person name="Tang Y."/>
            <person name="Lv G."/>
            <person name="Zhou Y."/>
            <person name="Sun X."/>
            <person name="Brodelius P.E."/>
            <person name="Rose J.K.C."/>
            <person name="Tang K."/>
        </authorList>
    </citation>
    <scope>NUCLEOTIDE SEQUENCE [LARGE SCALE GENOMIC DNA]</scope>
    <source>
        <strain evidence="5">cv. Huhao1</strain>
        <tissue evidence="4">Leaf</tissue>
    </source>
</reference>
<dbReference type="GO" id="GO:0016616">
    <property type="term" value="F:oxidoreductase activity, acting on the CH-OH group of donors, NAD or NADP as acceptor"/>
    <property type="evidence" value="ECO:0007669"/>
    <property type="project" value="UniProtKB-ARBA"/>
</dbReference>
<accession>A0A2U1Q2Z3</accession>
<dbReference type="SUPFAM" id="SSF51735">
    <property type="entry name" value="NAD(P)-binding Rossmann-fold domains"/>
    <property type="match status" value="2"/>
</dbReference>
<dbReference type="STRING" id="35608.A0A2U1Q2Z3"/>
<feature type="compositionally biased region" description="Acidic residues" evidence="3">
    <location>
        <begin position="196"/>
        <end position="212"/>
    </location>
</feature>
<dbReference type="AlphaFoldDB" id="A0A2U1Q2Z3"/>
<dbReference type="PANTHER" id="PTHR48107">
    <property type="entry name" value="NADPH-DEPENDENT ALDEHYDE REDUCTASE-LIKE PROTEIN, CHLOROPLASTIC-RELATED"/>
    <property type="match status" value="1"/>
</dbReference>
<dbReference type="PANTHER" id="PTHR48107:SF32">
    <property type="entry name" value="GLUCOSE_RIBITOL DEHYDROGENASE-RELATED"/>
    <property type="match status" value="1"/>
</dbReference>
<dbReference type="PROSITE" id="PS00061">
    <property type="entry name" value="ADH_SHORT"/>
    <property type="match status" value="2"/>
</dbReference>
<dbReference type="OrthoDB" id="47007at2759"/>
<evidence type="ECO:0000313" key="5">
    <source>
        <dbReference type="Proteomes" id="UP000245207"/>
    </source>
</evidence>
<sequence>MKKDVDNMSVEELVAWAEEEARSPYLRSHPLKDRPLRKDFEGKVTFTRVWNHEDDFLYDYPFLTEDEVYKEDNVVPDKVAEKVVVDEVVEDRVVENDVVEDRVVENEVVDMVTDKVVVDEVVPDRVDDRLVDNVDDMHDDAQSDGNIDDVVLARSNVPRDTGLTIKENTNPPVSSDFDSESEDKNDRKIEQKQGNYEDDQDAEQTNDEDDNDRPEVVDAAGPTGLGPLVRQHEKYMEALVKQLKGNGVRIRDLFSIVQKPNKDDQYPIYDDQTHWTLKKPEGKVALVAGGDSGIGRSVCYHYAKEGATIAFTYVKGDEDIDAKDTLDIINESKMEGSVDPIAIPADLRYDKNCKNVVDEVIAKYGGIDVLVNLPAVQYYTYSYSLDEITEERLEKVFRTNIFSYFFLTKHALKHMKEGSNIINTTSVLAYNPDPPSWLDYTSTKGAIVSFTRGLALHLTEKKIRVNGVAPGPIWTPLQASVLNDEDIARFGSTVPMNRAGQPYEIAPSYVFLASEDSSYITGQVLHPNGIALKHLHVTAYDNTRISATILNKSKSSVGAKPDQQSFGLDNPPVMGKVALVAGGDSGIGRSVCYHYAKEGATIAFTYVKGDEDIDAKDTLDIINESKMEGSVDPIAIPADLRYDKNCKNVVDEVIAKYGGIDVLVNLPAVQYYTYSYSLDEITEERLEKVFRTNIFSYFFLTKHALKHMKEGSNIINTTSVLAYNPDPPSWLDYTSTKGAIVSFTRGLALHLTEKKIRVNGVAPGPIWTPLQASVLNDEDIARFGSTVPMNRAGQPYEIAPSYVFLASEDSSYITGQVLHPNGGVMVNG</sequence>
<dbReference type="EMBL" id="PKPP01000471">
    <property type="protein sequence ID" value="PWA92345.1"/>
    <property type="molecule type" value="Genomic_DNA"/>
</dbReference>
<dbReference type="InterPro" id="IPR020904">
    <property type="entry name" value="Sc_DH/Rdtase_CS"/>
</dbReference>
<protein>
    <submittedName>
        <fullName evidence="4">Glucose/ribitol dehydrogenase</fullName>
    </submittedName>
</protein>
<feature type="compositionally biased region" description="Basic and acidic residues" evidence="3">
    <location>
        <begin position="182"/>
        <end position="191"/>
    </location>
</feature>
<gene>
    <name evidence="4" type="ORF">CTI12_AA079980</name>
</gene>
<dbReference type="Gene3D" id="3.40.50.720">
    <property type="entry name" value="NAD(P)-binding Rossmann-like Domain"/>
    <property type="match status" value="2"/>
</dbReference>
<evidence type="ECO:0000256" key="1">
    <source>
        <dbReference type="ARBA" id="ARBA00006484"/>
    </source>
</evidence>
<keyword evidence="5" id="KW-1185">Reference proteome</keyword>
<dbReference type="Proteomes" id="UP000245207">
    <property type="component" value="Unassembled WGS sequence"/>
</dbReference>